<reference evidence="2" key="1">
    <citation type="journal article" date="2022" name="Mol. Ecol. Resour.">
        <title>The genomes of chicory, endive, great burdock and yacon provide insights into Asteraceae palaeo-polyploidization history and plant inulin production.</title>
        <authorList>
            <person name="Fan W."/>
            <person name="Wang S."/>
            <person name="Wang H."/>
            <person name="Wang A."/>
            <person name="Jiang F."/>
            <person name="Liu H."/>
            <person name="Zhao H."/>
            <person name="Xu D."/>
            <person name="Zhang Y."/>
        </authorList>
    </citation>
    <scope>NUCLEOTIDE SEQUENCE [LARGE SCALE GENOMIC DNA]</scope>
    <source>
        <strain evidence="2">cv. Niubang</strain>
    </source>
</reference>
<keyword evidence="2" id="KW-1185">Reference proteome</keyword>
<evidence type="ECO:0000313" key="1">
    <source>
        <dbReference type="EMBL" id="KAI3735916.1"/>
    </source>
</evidence>
<accession>A0ACB9CNR3</accession>
<organism evidence="1 2">
    <name type="scientific">Arctium lappa</name>
    <name type="common">Greater burdock</name>
    <name type="synonym">Lappa major</name>
    <dbReference type="NCBI Taxonomy" id="4217"/>
    <lineage>
        <taxon>Eukaryota</taxon>
        <taxon>Viridiplantae</taxon>
        <taxon>Streptophyta</taxon>
        <taxon>Embryophyta</taxon>
        <taxon>Tracheophyta</taxon>
        <taxon>Spermatophyta</taxon>
        <taxon>Magnoliopsida</taxon>
        <taxon>eudicotyledons</taxon>
        <taxon>Gunneridae</taxon>
        <taxon>Pentapetalae</taxon>
        <taxon>asterids</taxon>
        <taxon>campanulids</taxon>
        <taxon>Asterales</taxon>
        <taxon>Asteraceae</taxon>
        <taxon>Carduoideae</taxon>
        <taxon>Cardueae</taxon>
        <taxon>Arctiinae</taxon>
        <taxon>Arctium</taxon>
    </lineage>
</organism>
<dbReference type="Proteomes" id="UP001055879">
    <property type="component" value="Linkage Group LG04"/>
</dbReference>
<protein>
    <submittedName>
        <fullName evidence="1">Uncharacterized protein</fullName>
    </submittedName>
</protein>
<gene>
    <name evidence="1" type="ORF">L6452_15442</name>
</gene>
<reference evidence="1 2" key="2">
    <citation type="journal article" date="2022" name="Mol. Ecol. Resour.">
        <title>The genomes of chicory, endive, great burdock and yacon provide insights into Asteraceae paleo-polyploidization history and plant inulin production.</title>
        <authorList>
            <person name="Fan W."/>
            <person name="Wang S."/>
            <person name="Wang H."/>
            <person name="Wang A."/>
            <person name="Jiang F."/>
            <person name="Liu H."/>
            <person name="Zhao H."/>
            <person name="Xu D."/>
            <person name="Zhang Y."/>
        </authorList>
    </citation>
    <scope>NUCLEOTIDE SEQUENCE [LARGE SCALE GENOMIC DNA]</scope>
    <source>
        <strain evidence="2">cv. Niubang</strain>
    </source>
</reference>
<comment type="caution">
    <text evidence="1">The sequence shown here is derived from an EMBL/GenBank/DDBJ whole genome shotgun (WGS) entry which is preliminary data.</text>
</comment>
<sequence length="397" mass="46119">MESLSCVLLAIAISLLIIKFLNYPHRRKNLPPGPRPWPLIGNLNLLGHHPHQSLHKLSKTYGKLMHLRLGSSSVVVASSPDMAREFLRTHDRIFASRPPSVAGKLINNNYHNVLWAPYGDQWIQGRKIYHNEVFSPKRLDSSEYIRVQEMHIFLSRLHVLSGNPMVLKGHFLSMNLSVINRIVLGRKYFNESKDEKEIMTLEEFQEMLDEFFLLNGVTNVGDWMPWMGFMDLQGYVKRMKALFKRFDRFNEHVLEDHRKRMRAEGEDFVAKDVVDVLLKLADDPNLQVKLNSEDVKGLTQDLIIGSTNTTTTTMEWAMSELIKKPHLIEKATEELDRVIGKTMRLLMANMLQGFNWKLPENMRAEDVDMEELYGLGTRRKFPLVIVAEPRLRDHMYN</sequence>
<dbReference type="EMBL" id="CM042050">
    <property type="protein sequence ID" value="KAI3735916.1"/>
    <property type="molecule type" value="Genomic_DNA"/>
</dbReference>
<evidence type="ECO:0000313" key="2">
    <source>
        <dbReference type="Proteomes" id="UP001055879"/>
    </source>
</evidence>
<proteinExistence type="predicted"/>
<name>A0ACB9CNR3_ARCLA</name>